<dbReference type="RefSeq" id="WP_311632192.1">
    <property type="nucleotide sequence ID" value="NZ_JAVREN010000033.1"/>
</dbReference>
<gene>
    <name evidence="2" type="ORF">RM780_20045</name>
</gene>
<name>A0ABU2LCN5_9ACTN</name>
<feature type="region of interest" description="Disordered" evidence="1">
    <location>
        <begin position="1"/>
        <end position="20"/>
    </location>
</feature>
<evidence type="ECO:0000313" key="3">
    <source>
        <dbReference type="Proteomes" id="UP001183388"/>
    </source>
</evidence>
<keyword evidence="3" id="KW-1185">Reference proteome</keyword>
<dbReference type="GO" id="GO:0016787">
    <property type="term" value="F:hydrolase activity"/>
    <property type="evidence" value="ECO:0007669"/>
    <property type="project" value="UniProtKB-KW"/>
</dbReference>
<reference evidence="3" key="1">
    <citation type="submission" date="2023-07" db="EMBL/GenBank/DDBJ databases">
        <title>30 novel species of actinomycetes from the DSMZ collection.</title>
        <authorList>
            <person name="Nouioui I."/>
        </authorList>
    </citation>
    <scope>NUCLEOTIDE SEQUENCE [LARGE SCALE GENOMIC DNA]</scope>
    <source>
        <strain evidence="3">DSM 44917</strain>
    </source>
</reference>
<dbReference type="Proteomes" id="UP001183388">
    <property type="component" value="Unassembled WGS sequence"/>
</dbReference>
<dbReference type="EMBL" id="JAVREN010000033">
    <property type="protein sequence ID" value="MDT0309236.1"/>
    <property type="molecule type" value="Genomic_DNA"/>
</dbReference>
<dbReference type="Pfam" id="PF11175">
    <property type="entry name" value="DUF2961"/>
    <property type="match status" value="1"/>
</dbReference>
<proteinExistence type="predicted"/>
<evidence type="ECO:0000256" key="1">
    <source>
        <dbReference type="SAM" id="MobiDB-lite"/>
    </source>
</evidence>
<keyword evidence="2" id="KW-0378">Hydrolase</keyword>
<dbReference type="InterPro" id="IPR021345">
    <property type="entry name" value="DUF2961"/>
</dbReference>
<comment type="caution">
    <text evidence="2">The sequence shown here is derived from an EMBL/GenBank/DDBJ whole genome shotgun (WGS) entry which is preliminary data.</text>
</comment>
<dbReference type="Gene3D" id="2.60.120.1390">
    <property type="match status" value="1"/>
</dbReference>
<accession>A0ABU2LCN5</accession>
<sequence>MERHPRTMHTPPPPASFSLDGDLLGRAARRRRARSARVASWDHTGRNEDAFVVMPGETAVLADLEGPGALTHLWFVQGCRIVLGPGLFDARQAGTAMVEFNNALGYNWEVNDPDYYRTVVLRMYWDDQEHPAVEAPLGDFFGVGNSLPASFQSLPFTVSVKEDSERRYGGPAAFNCFLPMPFNRRARVEVENQGEHPYMQYFYIDYELFAEELPQDTLYFHAQWRRSDPCPGWGPDLQVNSLETQVPNLDGRDNYVILETEGAGNYIGCVHTVNHFTATWWGEGDDMIWIDEDFAEDGSTTWPPSLHGTGGEDYFSHGWGMQKINYPFQGTIVHEEDVPGLQVHYRFHLADPVRFNERIKVTMEHGHANHLADDWSTTAYWYQTLPGPRLALPPVERRLPRRAEGPSMADLPVVDRSALDPLRREMYERRDARMAGFTAQREEWFRRRAAESRERAARNAELAAEVRRKFLRSVGGR</sequence>
<protein>
    <submittedName>
        <fullName evidence="2">Glycoside hydrolase family 172 protein</fullName>
    </submittedName>
</protein>
<organism evidence="2 3">
    <name type="scientific">Streptomyces boetiae</name>
    <dbReference type="NCBI Taxonomy" id="3075541"/>
    <lineage>
        <taxon>Bacteria</taxon>
        <taxon>Bacillati</taxon>
        <taxon>Actinomycetota</taxon>
        <taxon>Actinomycetes</taxon>
        <taxon>Kitasatosporales</taxon>
        <taxon>Streptomycetaceae</taxon>
        <taxon>Streptomyces</taxon>
    </lineage>
</organism>
<evidence type="ECO:0000313" key="2">
    <source>
        <dbReference type="EMBL" id="MDT0309236.1"/>
    </source>
</evidence>